<evidence type="ECO:0000259" key="2">
    <source>
        <dbReference type="Pfam" id="PF00582"/>
    </source>
</evidence>
<gene>
    <name evidence="3" type="ORF">AMC81_PD00069</name>
    <name evidence="4" type="ORF">HER27_022230</name>
</gene>
<sequence>MKPQFHLPLSTYPDASSFAIIDNAIGLARQNDAHLVASIPQVRIPQVHPPFPTVIDVETWRGQAERYSRDSGTSLRGHIADAISETGFEVRIHGFEVREPFVYERFSEIAKCYDLSIVEASELSRQLSETLLFGSGRPLVLFPATSVYSRVDTIAVAWDGSATAARALSSARVFIERAIKVQVISITDDKEIDEANRALLISSLKHSGLDVDDVSIQAGGETATGAIQSAALERKADLLVAGGFGHSRLREFILGGVTRELLVKAELLVLLAH</sequence>
<dbReference type="PRINTS" id="PR01438">
    <property type="entry name" value="UNVRSLSTRESS"/>
</dbReference>
<dbReference type="InterPro" id="IPR006016">
    <property type="entry name" value="UspA"/>
</dbReference>
<dbReference type="EMBL" id="CP064932">
    <property type="protein sequence ID" value="QPK11411.1"/>
    <property type="molecule type" value="Genomic_DNA"/>
</dbReference>
<dbReference type="Gene3D" id="3.40.50.12370">
    <property type="match status" value="1"/>
</dbReference>
<dbReference type="OrthoDB" id="9804721at2"/>
<comment type="similarity">
    <text evidence="1">Belongs to the universal stress protein A family.</text>
</comment>
<geneLocation type="plasmid" evidence="4 6">
    <name>pBS3a</name>
</geneLocation>
<dbReference type="Pfam" id="PF00582">
    <property type="entry name" value="Usp"/>
    <property type="match status" value="1"/>
</dbReference>
<keyword evidence="4" id="KW-0614">Plasmid</keyword>
<dbReference type="InterPro" id="IPR006015">
    <property type="entry name" value="Universal_stress_UspA"/>
</dbReference>
<evidence type="ECO:0000313" key="5">
    <source>
        <dbReference type="Proteomes" id="UP000078551"/>
    </source>
</evidence>
<dbReference type="AlphaFoldDB" id="A0A192TK10"/>
<accession>A0A192TK10</accession>
<evidence type="ECO:0000313" key="4">
    <source>
        <dbReference type="EMBL" id="QPK11411.1"/>
    </source>
</evidence>
<proteinExistence type="inferred from homology"/>
<dbReference type="Proteomes" id="UP000540266">
    <property type="component" value="Plasmid pBS3a"/>
</dbReference>
<dbReference type="KEGG" id="rpha:AMC79_PC00034"/>
<feature type="domain" description="UspA" evidence="2">
    <location>
        <begin position="152"/>
        <end position="271"/>
    </location>
</feature>
<name>A0A192TK10_9HYPH</name>
<evidence type="ECO:0000256" key="1">
    <source>
        <dbReference type="ARBA" id="ARBA00008791"/>
    </source>
</evidence>
<dbReference type="RefSeq" id="WP_008534144.1">
    <property type="nucleotide sequence ID" value="NZ_CP013530.1"/>
</dbReference>
<organism evidence="4 6">
    <name type="scientific">Rhizobium phaseoli</name>
    <dbReference type="NCBI Taxonomy" id="396"/>
    <lineage>
        <taxon>Bacteria</taxon>
        <taxon>Pseudomonadati</taxon>
        <taxon>Pseudomonadota</taxon>
        <taxon>Alphaproteobacteria</taxon>
        <taxon>Hyphomicrobiales</taxon>
        <taxon>Rhizobiaceae</taxon>
        <taxon>Rhizobium/Agrobacterium group</taxon>
        <taxon>Rhizobium</taxon>
    </lineage>
</organism>
<dbReference type="Proteomes" id="UP000078551">
    <property type="component" value="Plasmid pRphaN671d"/>
</dbReference>
<evidence type="ECO:0000313" key="3">
    <source>
        <dbReference type="EMBL" id="ANL87926.1"/>
    </source>
</evidence>
<reference evidence="3 5" key="1">
    <citation type="submission" date="2015-11" db="EMBL/GenBank/DDBJ databases">
        <title>The limits of bacterial species coexistence and the symbiotic plasmid transference in sympatric Rhizobium populations.</title>
        <authorList>
            <person name="Perez-Carrascal O.M."/>
            <person name="VanInsberghe D."/>
            <person name="Juarez S."/>
            <person name="Polz M.F."/>
            <person name="Vinuesa P."/>
            <person name="Gonzalez V."/>
        </authorList>
    </citation>
    <scope>NUCLEOTIDE SEQUENCE [LARGE SCALE GENOMIC DNA]</scope>
    <source>
        <strain evidence="3 5">N771</strain>
        <plasmid evidence="3 5">pRphaN671d</plasmid>
    </source>
</reference>
<keyword evidence="5" id="KW-1185">Reference proteome</keyword>
<dbReference type="CDD" id="cd00293">
    <property type="entry name" value="USP-like"/>
    <property type="match status" value="1"/>
</dbReference>
<reference evidence="4 6" key="2">
    <citation type="submission" date="2020-11" db="EMBL/GenBank/DDBJ databases">
        <title>Indigenous Rhizobia Nodulating Common beans in Western Kenya.</title>
        <authorList>
            <person name="Wekesa C.S."/>
            <person name="Oelmueller R."/>
            <person name="Furch A.C."/>
        </authorList>
    </citation>
    <scope>NUCLEOTIDE SEQUENCE [LARGE SCALE GENOMIC DNA]</scope>
    <source>
        <strain evidence="6">BS3</strain>
        <strain evidence="4">S3</strain>
        <plasmid evidence="4 6">pBS3a</plasmid>
    </source>
</reference>
<dbReference type="GeneID" id="45960375"/>
<dbReference type="EMBL" id="CP013572">
    <property type="protein sequence ID" value="ANL87926.1"/>
    <property type="molecule type" value="Genomic_DNA"/>
</dbReference>
<protein>
    <submittedName>
        <fullName evidence="3 4">Universal stress protein</fullName>
    </submittedName>
</protein>
<dbReference type="SUPFAM" id="SSF52402">
    <property type="entry name" value="Adenine nucleotide alpha hydrolases-like"/>
    <property type="match status" value="1"/>
</dbReference>
<geneLocation type="plasmid" evidence="3 5">
    <name>pRphaN671d</name>
</geneLocation>
<evidence type="ECO:0000313" key="6">
    <source>
        <dbReference type="Proteomes" id="UP000540266"/>
    </source>
</evidence>